<sequence>MDNDLSFNEKVVVRSLLEAGKPIEVYFGKTYPPNAVFDPSRSFLEDVIVSIKNGSKTYKIEHVGDGIYLNNNLTAINGEEYSLTAVWSGDTIKAQTYIPFSTTFQKAQLQSEISSTGDSVFYLQGYLTPRENAVYGATWSVLNALDTVRIEDDVIPNLVREQDANLAGLLLIKSRAIPQHLIKQYRNSLFIRIHAFDEVFYNYFITQDANNASTNIFSQSGINLRWNVTGNAIGLFIGKSDFIIKIP</sequence>
<accession>A0A0W8FZ22</accession>
<protein>
    <submittedName>
        <fullName evidence="1">Uncharacterized protein</fullName>
    </submittedName>
</protein>
<comment type="caution">
    <text evidence="1">The sequence shown here is derived from an EMBL/GenBank/DDBJ whole genome shotgun (WGS) entry which is preliminary data.</text>
</comment>
<dbReference type="InterPro" id="IPR025345">
    <property type="entry name" value="DUF4249"/>
</dbReference>
<proteinExistence type="predicted"/>
<organism evidence="1">
    <name type="scientific">hydrocarbon metagenome</name>
    <dbReference type="NCBI Taxonomy" id="938273"/>
    <lineage>
        <taxon>unclassified sequences</taxon>
        <taxon>metagenomes</taxon>
        <taxon>ecological metagenomes</taxon>
    </lineage>
</organism>
<dbReference type="EMBL" id="LNQE01000532">
    <property type="protein sequence ID" value="KUG26118.1"/>
    <property type="molecule type" value="Genomic_DNA"/>
</dbReference>
<name>A0A0W8FZ22_9ZZZZ</name>
<dbReference type="Pfam" id="PF14054">
    <property type="entry name" value="DUF4249"/>
    <property type="match status" value="1"/>
</dbReference>
<evidence type="ECO:0000313" key="1">
    <source>
        <dbReference type="EMBL" id="KUG26118.1"/>
    </source>
</evidence>
<reference evidence="1" key="1">
    <citation type="journal article" date="2015" name="Proc. Natl. Acad. Sci. U.S.A.">
        <title>Networks of energetic and metabolic interactions define dynamics in microbial communities.</title>
        <authorList>
            <person name="Embree M."/>
            <person name="Liu J.K."/>
            <person name="Al-Bassam M.M."/>
            <person name="Zengler K."/>
        </authorList>
    </citation>
    <scope>NUCLEOTIDE SEQUENCE</scope>
</reference>
<dbReference type="AlphaFoldDB" id="A0A0W8FZ22"/>
<gene>
    <name evidence="1" type="ORF">ASZ90_004050</name>
</gene>